<gene>
    <name evidence="1" type="ORF">A0J61_07785</name>
</gene>
<proteinExistence type="predicted"/>
<dbReference type="AlphaFoldDB" id="A0A1C7N6C1"/>
<dbReference type="OrthoDB" id="2279408at2759"/>
<sequence length="87" mass="9573">MRVLGIGYIGLAITWDPPAKEIKESPFKDAPQPNEDPFGTVAEQQDFLQAICKHLQANEAVPAGTFCTHPDAMIYLNIPDTVDGYKL</sequence>
<accession>A0A1C7N6C1</accession>
<evidence type="ECO:0000313" key="1">
    <source>
        <dbReference type="EMBL" id="OBZ84166.1"/>
    </source>
</evidence>
<dbReference type="EMBL" id="LUGH01000546">
    <property type="protein sequence ID" value="OBZ84166.1"/>
    <property type="molecule type" value="Genomic_DNA"/>
</dbReference>
<dbReference type="Proteomes" id="UP000093000">
    <property type="component" value="Unassembled WGS sequence"/>
</dbReference>
<name>A0A1C7N6C1_9FUNG</name>
<comment type="caution">
    <text evidence="1">The sequence shown here is derived from an EMBL/GenBank/DDBJ whole genome shotgun (WGS) entry which is preliminary data.</text>
</comment>
<keyword evidence="2" id="KW-1185">Reference proteome</keyword>
<evidence type="ECO:0000313" key="2">
    <source>
        <dbReference type="Proteomes" id="UP000093000"/>
    </source>
</evidence>
<organism evidence="1 2">
    <name type="scientific">Choanephora cucurbitarum</name>
    <dbReference type="NCBI Taxonomy" id="101091"/>
    <lineage>
        <taxon>Eukaryota</taxon>
        <taxon>Fungi</taxon>
        <taxon>Fungi incertae sedis</taxon>
        <taxon>Mucoromycota</taxon>
        <taxon>Mucoromycotina</taxon>
        <taxon>Mucoromycetes</taxon>
        <taxon>Mucorales</taxon>
        <taxon>Mucorineae</taxon>
        <taxon>Choanephoraceae</taxon>
        <taxon>Choanephoroideae</taxon>
        <taxon>Choanephora</taxon>
    </lineage>
</organism>
<reference evidence="1 2" key="1">
    <citation type="submission" date="2016-03" db="EMBL/GenBank/DDBJ databases">
        <title>Choanephora cucurbitarum.</title>
        <authorList>
            <person name="Min B."/>
            <person name="Park H."/>
            <person name="Park J.-H."/>
            <person name="Shin H.-D."/>
            <person name="Choi I.-G."/>
        </authorList>
    </citation>
    <scope>NUCLEOTIDE SEQUENCE [LARGE SCALE GENOMIC DNA]</scope>
    <source>
        <strain evidence="1 2">KUS-F28377</strain>
    </source>
</reference>
<protein>
    <submittedName>
        <fullName evidence="1">Uncharacterized protein</fullName>
    </submittedName>
</protein>
<dbReference type="InParanoid" id="A0A1C7N6C1"/>